<reference evidence="2" key="1">
    <citation type="submission" date="2021-02" db="EMBL/GenBank/DDBJ databases">
        <authorList>
            <person name="Nowell W R."/>
        </authorList>
    </citation>
    <scope>NUCLEOTIDE SEQUENCE</scope>
    <source>
        <strain evidence="2">Ploen Becks lab</strain>
    </source>
</reference>
<dbReference type="Proteomes" id="UP000663879">
    <property type="component" value="Unassembled WGS sequence"/>
</dbReference>
<feature type="region of interest" description="Disordered" evidence="1">
    <location>
        <begin position="1"/>
        <end position="46"/>
    </location>
</feature>
<dbReference type="EMBL" id="CAJNOC010001135">
    <property type="protein sequence ID" value="CAF0838238.1"/>
    <property type="molecule type" value="Genomic_DNA"/>
</dbReference>
<evidence type="ECO:0000313" key="2">
    <source>
        <dbReference type="EMBL" id="CAF0838238.1"/>
    </source>
</evidence>
<accession>A0A813V6R3</accession>
<evidence type="ECO:0000256" key="1">
    <source>
        <dbReference type="SAM" id="MobiDB-lite"/>
    </source>
</evidence>
<evidence type="ECO:0000313" key="3">
    <source>
        <dbReference type="Proteomes" id="UP000663879"/>
    </source>
</evidence>
<proteinExistence type="predicted"/>
<organism evidence="2 3">
    <name type="scientific">Brachionus calyciflorus</name>
    <dbReference type="NCBI Taxonomy" id="104777"/>
    <lineage>
        <taxon>Eukaryota</taxon>
        <taxon>Metazoa</taxon>
        <taxon>Spiralia</taxon>
        <taxon>Gnathifera</taxon>
        <taxon>Rotifera</taxon>
        <taxon>Eurotatoria</taxon>
        <taxon>Monogononta</taxon>
        <taxon>Pseudotrocha</taxon>
        <taxon>Ploima</taxon>
        <taxon>Brachionidae</taxon>
        <taxon>Brachionus</taxon>
    </lineage>
</organism>
<dbReference type="OrthoDB" id="10387534at2759"/>
<gene>
    <name evidence="2" type="ORF">OXX778_LOCUS8314</name>
</gene>
<protein>
    <submittedName>
        <fullName evidence="2">Uncharacterized protein</fullName>
    </submittedName>
</protein>
<keyword evidence="3" id="KW-1185">Reference proteome</keyword>
<sequence length="306" mass="34892">MSEHIESANFVRRSHRSSSLRRQSKTSSSSQSKRHNRHSIQEAIDNAESRIERAIVEAENPIEVNDAEEVIINDEEKGYWLNKEEVENWRGQIPIEEYKLNEDPSPIVVKKKPSEKMKYKQEVHIKYLKPPTPKPAEILVIQEPDTQLPPAPPLVIRQAPTPVPSPEPIIIREAPPPSPCPAQRKVIVIPGKVLPPPARKIIYEKLPECPPKPQKIIIERWLKAKTPKPKIIFCKQVDTQPNPCPPEPCPMPCEFQTSYNAYQHCLPAATYTTASFDPQQASSSGSYRAHYSNDSGRREYVYDVYL</sequence>
<dbReference type="AlphaFoldDB" id="A0A813V6R3"/>
<comment type="caution">
    <text evidence="2">The sequence shown here is derived from an EMBL/GenBank/DDBJ whole genome shotgun (WGS) entry which is preliminary data.</text>
</comment>
<feature type="compositionally biased region" description="Basic residues" evidence="1">
    <location>
        <begin position="12"/>
        <end position="24"/>
    </location>
</feature>
<name>A0A813V6R3_9BILA</name>